<reference evidence="4" key="2">
    <citation type="submission" date="2021-02" db="EMBL/GenBank/DDBJ databases">
        <authorList>
            <person name="Kimball J.A."/>
            <person name="Haas M.W."/>
            <person name="Macchietto M."/>
            <person name="Kono T."/>
            <person name="Duquette J."/>
            <person name="Shao M."/>
        </authorList>
    </citation>
    <scope>NUCLEOTIDE SEQUENCE</scope>
    <source>
        <tissue evidence="4">Fresh leaf tissue</tissue>
    </source>
</reference>
<evidence type="ECO:0000313" key="4">
    <source>
        <dbReference type="EMBL" id="KAG8078021.1"/>
    </source>
</evidence>
<keyword evidence="1" id="KW-0813">Transport</keyword>
<dbReference type="InterPro" id="IPR004274">
    <property type="entry name" value="FCP1_dom"/>
</dbReference>
<comment type="caution">
    <text evidence="4">The sequence shown here is derived from an EMBL/GenBank/DDBJ whole genome shotgun (WGS) entry which is preliminary data.</text>
</comment>
<name>A0A8J5TIH1_ZIZPA</name>
<accession>A0A8J5TIH1</accession>
<keyword evidence="1" id="KW-0809">Transit peptide</keyword>
<protein>
    <recommendedName>
        <fullName evidence="1">Mitochondrial import inner membrane translocase subunit TIM50</fullName>
    </recommendedName>
</protein>
<dbReference type="AlphaFoldDB" id="A0A8J5TIH1"/>
<dbReference type="GO" id="GO:0005744">
    <property type="term" value="C:TIM23 mitochondrial import inner membrane translocase complex"/>
    <property type="evidence" value="ECO:0007669"/>
    <property type="project" value="UniProtKB-UniRule"/>
</dbReference>
<feature type="domain" description="FCP1 homology" evidence="3">
    <location>
        <begin position="186"/>
        <end position="282"/>
    </location>
</feature>
<dbReference type="EMBL" id="JAAALK010000282">
    <property type="protein sequence ID" value="KAG8078021.1"/>
    <property type="molecule type" value="Genomic_DNA"/>
</dbReference>
<dbReference type="InterPro" id="IPR050365">
    <property type="entry name" value="TIM50"/>
</dbReference>
<evidence type="ECO:0000256" key="1">
    <source>
        <dbReference type="RuleBase" id="RU365079"/>
    </source>
</evidence>
<dbReference type="EMBL" id="JAAALK010000282">
    <property type="protein sequence ID" value="KAG8078022.1"/>
    <property type="molecule type" value="Genomic_DNA"/>
</dbReference>
<feature type="compositionally biased region" description="Basic and acidic residues" evidence="2">
    <location>
        <begin position="1"/>
        <end position="12"/>
    </location>
</feature>
<feature type="compositionally biased region" description="Low complexity" evidence="2">
    <location>
        <begin position="69"/>
        <end position="91"/>
    </location>
</feature>
<dbReference type="CDD" id="cd07521">
    <property type="entry name" value="HAD_FCP1-like"/>
    <property type="match status" value="1"/>
</dbReference>
<sequence length="282" mass="30934">MGDYRMDDRNIDGMEGANNAPVHQSILDDNTTTRSIPATPCPESRGRASSPRSFRGSPRAPSPQPPPAAGAAAAAAPESSSAAGDPSSAQPLPAREPLGLLNVGVLAVVTAALGGTGYVSYAYSLEEIDQKTREFRQNSKHPISDDLSVPIAAIEFYLDIRSQIEDQIHGFSEPSSNKLLPDLLPQEQHVFTLVLDLNETLVYSDWKRERGWRTFKRPGVDVFLEHLGKFYEIVVYSDQQSMYVDPVVERLDPKGQRAMFGTGCQELQLNMKMENIIGICQS</sequence>
<dbReference type="OrthoDB" id="287041at2759"/>
<comment type="subunit">
    <text evidence="1">Component of the TIM23 complex.</text>
</comment>
<dbReference type="Pfam" id="PF03031">
    <property type="entry name" value="NIF"/>
    <property type="match status" value="1"/>
</dbReference>
<dbReference type="PANTHER" id="PTHR12210">
    <property type="entry name" value="DULLARD PROTEIN PHOSPHATASE"/>
    <property type="match status" value="1"/>
</dbReference>
<dbReference type="EMBL" id="JAAALK010000282">
    <property type="protein sequence ID" value="KAG8078020.1"/>
    <property type="molecule type" value="Genomic_DNA"/>
</dbReference>
<reference evidence="4" key="1">
    <citation type="journal article" date="2021" name="bioRxiv">
        <title>Whole Genome Assembly and Annotation of Northern Wild Rice, Zizania palustris L., Supports a Whole Genome Duplication in the Zizania Genus.</title>
        <authorList>
            <person name="Haas M."/>
            <person name="Kono T."/>
            <person name="Macchietto M."/>
            <person name="Millas R."/>
            <person name="McGilp L."/>
            <person name="Shao M."/>
            <person name="Duquette J."/>
            <person name="Hirsch C.N."/>
            <person name="Kimball J."/>
        </authorList>
    </citation>
    <scope>NUCLEOTIDE SEQUENCE</scope>
    <source>
        <tissue evidence="4">Fresh leaf tissue</tissue>
    </source>
</reference>
<feature type="region of interest" description="Disordered" evidence="2">
    <location>
        <begin position="1"/>
        <end position="93"/>
    </location>
</feature>
<evidence type="ECO:0000313" key="5">
    <source>
        <dbReference type="Proteomes" id="UP000729402"/>
    </source>
</evidence>
<keyword evidence="1" id="KW-0496">Mitochondrion</keyword>
<evidence type="ECO:0000256" key="2">
    <source>
        <dbReference type="SAM" id="MobiDB-lite"/>
    </source>
</evidence>
<feature type="compositionally biased region" description="Polar residues" evidence="2">
    <location>
        <begin position="27"/>
        <end position="36"/>
    </location>
</feature>
<evidence type="ECO:0000259" key="3">
    <source>
        <dbReference type="PROSITE" id="PS50969"/>
    </source>
</evidence>
<dbReference type="GO" id="GO:0015031">
    <property type="term" value="P:protein transport"/>
    <property type="evidence" value="ECO:0007669"/>
    <property type="project" value="UniProtKB-KW"/>
</dbReference>
<keyword evidence="5" id="KW-1185">Reference proteome</keyword>
<dbReference type="PROSITE" id="PS50969">
    <property type="entry name" value="FCP1"/>
    <property type="match status" value="1"/>
</dbReference>
<organism evidence="4 5">
    <name type="scientific">Zizania palustris</name>
    <name type="common">Northern wild rice</name>
    <dbReference type="NCBI Taxonomy" id="103762"/>
    <lineage>
        <taxon>Eukaryota</taxon>
        <taxon>Viridiplantae</taxon>
        <taxon>Streptophyta</taxon>
        <taxon>Embryophyta</taxon>
        <taxon>Tracheophyta</taxon>
        <taxon>Spermatophyta</taxon>
        <taxon>Magnoliopsida</taxon>
        <taxon>Liliopsida</taxon>
        <taxon>Poales</taxon>
        <taxon>Poaceae</taxon>
        <taxon>BOP clade</taxon>
        <taxon>Oryzoideae</taxon>
        <taxon>Oryzeae</taxon>
        <taxon>Zizaniinae</taxon>
        <taxon>Zizania</taxon>
    </lineage>
</organism>
<comment type="subcellular location">
    <subcellularLocation>
        <location evidence="1">Mitochondrion inner membrane</location>
        <topology evidence="1">Single-pass membrane protein</topology>
    </subcellularLocation>
</comment>
<proteinExistence type="inferred from homology"/>
<keyword evidence="1" id="KW-0653">Protein transport</keyword>
<dbReference type="Proteomes" id="UP000729402">
    <property type="component" value="Unassembled WGS sequence"/>
</dbReference>
<comment type="similarity">
    <text evidence="1">Belongs to the TIM50 family.</text>
</comment>
<gene>
    <name evidence="4" type="ORF">GUJ93_ZPchr0007g5314</name>
</gene>
<keyword evidence="1" id="KW-0811">Translocation</keyword>
<comment type="function">
    <text evidence="1">Essential component of the TIM23 complex, a complex that mediates the translocation of transit peptide-containing proteins across the mitochondrial inner membrane.</text>
</comment>
<dbReference type="SMART" id="SM00577">
    <property type="entry name" value="CPDc"/>
    <property type="match status" value="1"/>
</dbReference>